<dbReference type="AlphaFoldDB" id="A0A172WF81"/>
<dbReference type="Proteomes" id="UP000076969">
    <property type="component" value="Chromosome"/>
</dbReference>
<keyword evidence="3" id="KW-1185">Reference proteome</keyword>
<dbReference type="GeneID" id="28494860"/>
<dbReference type="InterPro" id="IPR018646">
    <property type="entry name" value="12TM_1"/>
</dbReference>
<dbReference type="Pfam" id="PF09847">
    <property type="entry name" value="12TM_1"/>
    <property type="match status" value="1"/>
</dbReference>
<sequence>MLEIVGILYKELHYRRLKNNPQIASDPKKLAKQLKTSGDLVKGVIFQSAVLLLFGFMIGMAVNSTNDEFKAVVVFSTYAMLPFVMALYTTAVNASYATSMCIFEPLKPLPIKTGAKYLSLLLMVDNVPALVAMLPAVAFLTLSYGIVGFLGLLWVVVGAFLGHTLGLVIFSLFGLRTSIGGRFSGLKTLARAIGILLFIGMFYAINYLQAYVSEHYEELAGLFSRYAIAYPFSVTSILEPPTSVLMLLCYVAVLVPVYLAVIGKLWEGMGEGRIVSQGGSTVFKAKTLLPAVAIAVKDFKIVFRKSALLVGLILPIFIVLPTALSVLSEGGTSEHAIMPVLFMIAWMGSIGVDTVLKIDGLAFEVLQSLPITPSQFVRGKLITMNAVPVSAGFLLVAMAAYLKPSLVRLLPAAVVLPLMTSSLAMLYFYRGEKELSLPETNVGDVIVLMILNGIALGTVSVVWFLFGYWYTLALALAGVVVFLKAVST</sequence>
<evidence type="ECO:0000256" key="1">
    <source>
        <dbReference type="SAM" id="Phobius"/>
    </source>
</evidence>
<dbReference type="RefSeq" id="WP_068664336.1">
    <property type="nucleotide sequence ID" value="NZ_CP015520.1"/>
</dbReference>
<organism evidence="2 3">
    <name type="scientific">Thermococcus piezophilus</name>
    <dbReference type="NCBI Taxonomy" id="1712654"/>
    <lineage>
        <taxon>Archaea</taxon>
        <taxon>Methanobacteriati</taxon>
        <taxon>Methanobacteriota</taxon>
        <taxon>Thermococci</taxon>
        <taxon>Thermococcales</taxon>
        <taxon>Thermococcaceae</taxon>
        <taxon>Thermococcus</taxon>
    </lineage>
</organism>
<feature type="transmembrane region" description="Helical" evidence="1">
    <location>
        <begin position="74"/>
        <end position="96"/>
    </location>
</feature>
<evidence type="ECO:0008006" key="4">
    <source>
        <dbReference type="Google" id="ProtNLM"/>
    </source>
</evidence>
<keyword evidence="1" id="KW-0472">Membrane</keyword>
<feature type="transmembrane region" description="Helical" evidence="1">
    <location>
        <begin position="441"/>
        <end position="462"/>
    </location>
</feature>
<dbReference type="EMBL" id="CP015520">
    <property type="protein sequence ID" value="ANF22036.1"/>
    <property type="molecule type" value="Genomic_DNA"/>
</dbReference>
<keyword evidence="1" id="KW-0812">Transmembrane</keyword>
<reference evidence="3" key="1">
    <citation type="journal article" date="2016" name="Syst. Appl. Microbiol.">
        <title>Thermococcus piezophilus sp. nov., a novel hyperthermophilic and piezophilic archaeon with a broad pressure range for growth, isolated from a deepest hydrothermal vent at the Mid-Cayman Rise.</title>
        <authorList>
            <person name="Dalmasso C."/>
            <person name="Oger P."/>
            <person name="Selva G."/>
            <person name="Courtine D."/>
            <person name="L'Haridon S."/>
            <person name="Garlaschelli A."/>
            <person name="Roussel E."/>
            <person name="Miyazaki J."/>
            <person name="Reveillaud J."/>
            <person name="Jebbar M."/>
            <person name="Takai K."/>
            <person name="Maignien L."/>
            <person name="Alain K."/>
        </authorList>
    </citation>
    <scope>NUCLEOTIDE SEQUENCE [LARGE SCALE GENOMIC DNA]</scope>
    <source>
        <strain evidence="3">CDGS</strain>
    </source>
</reference>
<gene>
    <name evidence="2" type="ORF">A7C91_01660</name>
</gene>
<proteinExistence type="predicted"/>
<feature type="transmembrane region" description="Helical" evidence="1">
    <location>
        <begin position="408"/>
        <end position="429"/>
    </location>
</feature>
<feature type="transmembrane region" description="Helical" evidence="1">
    <location>
        <begin position="381"/>
        <end position="402"/>
    </location>
</feature>
<feature type="transmembrane region" description="Helical" evidence="1">
    <location>
        <begin position="244"/>
        <end position="266"/>
    </location>
</feature>
<keyword evidence="1" id="KW-1133">Transmembrane helix</keyword>
<feature type="transmembrane region" description="Helical" evidence="1">
    <location>
        <begin position="40"/>
        <end position="62"/>
    </location>
</feature>
<feature type="transmembrane region" description="Helical" evidence="1">
    <location>
        <begin position="117"/>
        <end position="146"/>
    </location>
</feature>
<feature type="transmembrane region" description="Helical" evidence="1">
    <location>
        <begin position="152"/>
        <end position="176"/>
    </location>
</feature>
<feature type="transmembrane region" description="Helical" evidence="1">
    <location>
        <begin position="468"/>
        <end position="486"/>
    </location>
</feature>
<dbReference type="OrthoDB" id="86095at2157"/>
<evidence type="ECO:0000313" key="3">
    <source>
        <dbReference type="Proteomes" id="UP000076969"/>
    </source>
</evidence>
<evidence type="ECO:0000313" key="2">
    <source>
        <dbReference type="EMBL" id="ANF22036.1"/>
    </source>
</evidence>
<dbReference type="STRING" id="1712654.A7C91_01660"/>
<feature type="transmembrane region" description="Helical" evidence="1">
    <location>
        <begin position="336"/>
        <end position="356"/>
    </location>
</feature>
<name>A0A172WF81_9EURY</name>
<feature type="transmembrane region" description="Helical" evidence="1">
    <location>
        <begin position="188"/>
        <end position="208"/>
    </location>
</feature>
<dbReference type="PIRSF" id="PIRSF018875">
    <property type="entry name" value="UCP018875_ABC_perm"/>
    <property type="match status" value="1"/>
</dbReference>
<dbReference type="KEGG" id="tpie:A7C91_01660"/>
<protein>
    <recommendedName>
        <fullName evidence="4">Permease</fullName>
    </recommendedName>
</protein>
<dbReference type="InterPro" id="IPR054100">
    <property type="entry name" value="12TM_1_arc"/>
</dbReference>
<accession>A0A172WF81</accession>
<feature type="transmembrane region" description="Helical" evidence="1">
    <location>
        <begin position="307"/>
        <end position="324"/>
    </location>
</feature>